<dbReference type="AlphaFoldDB" id="A0A543HTP0"/>
<gene>
    <name evidence="1" type="ORF">FBY41_1739</name>
</gene>
<keyword evidence="2" id="KW-1185">Reference proteome</keyword>
<evidence type="ECO:0000313" key="1">
    <source>
        <dbReference type="EMBL" id="TQM61726.1"/>
    </source>
</evidence>
<dbReference type="Proteomes" id="UP000316747">
    <property type="component" value="Unassembled WGS sequence"/>
</dbReference>
<evidence type="ECO:0000313" key="2">
    <source>
        <dbReference type="Proteomes" id="UP000316747"/>
    </source>
</evidence>
<accession>A0A543HTP0</accession>
<protein>
    <submittedName>
        <fullName evidence="1">Uncharacterized protein</fullName>
    </submittedName>
</protein>
<comment type="caution">
    <text evidence="1">The sequence shown here is derived from an EMBL/GenBank/DDBJ whole genome shotgun (WGS) entry which is preliminary data.</text>
</comment>
<dbReference type="OrthoDB" id="3829418at2"/>
<name>A0A543HTP0_9MICO</name>
<proteinExistence type="predicted"/>
<reference evidence="1 2" key="1">
    <citation type="submission" date="2019-06" db="EMBL/GenBank/DDBJ databases">
        <title>Genome sequencing of plant associated microbes to promote plant fitness in Sorghum bicolor and Oryza sativa.</title>
        <authorList>
            <person name="Coleman-Derr D."/>
        </authorList>
    </citation>
    <scope>NUCLEOTIDE SEQUENCE [LARGE SCALE GENOMIC DNA]</scope>
    <source>
        <strain evidence="1 2">KV-663</strain>
    </source>
</reference>
<organism evidence="1 2">
    <name type="scientific">Humibacillus xanthopallidus</name>
    <dbReference type="NCBI Taxonomy" id="412689"/>
    <lineage>
        <taxon>Bacteria</taxon>
        <taxon>Bacillati</taxon>
        <taxon>Actinomycetota</taxon>
        <taxon>Actinomycetes</taxon>
        <taxon>Micrococcales</taxon>
        <taxon>Intrasporangiaceae</taxon>
        <taxon>Humibacillus</taxon>
    </lineage>
</organism>
<dbReference type="EMBL" id="VFPM01000002">
    <property type="protein sequence ID" value="TQM61726.1"/>
    <property type="molecule type" value="Genomic_DNA"/>
</dbReference>
<sequence>MSPDQDPPEGLIWATRGRSWGFRFLLDGGLSDPLLAYERAFANLEDEPTTCRRTAHKVALRFPDPLGRTDAAGRVIPHEFVVLGDLAKEIQSVEDGLQQVWPHVAGTYARIWYCLGSTRPC</sequence>